<reference evidence="2" key="1">
    <citation type="journal article" date="2015" name="Nature">
        <title>Complex archaea that bridge the gap between prokaryotes and eukaryotes.</title>
        <authorList>
            <person name="Spang A."/>
            <person name="Saw J.H."/>
            <person name="Jorgensen S.L."/>
            <person name="Zaremba-Niedzwiedzka K."/>
            <person name="Martijn J."/>
            <person name="Lind A.E."/>
            <person name="van Eijk R."/>
            <person name="Schleper C."/>
            <person name="Guy L."/>
            <person name="Ettema T.J."/>
        </authorList>
    </citation>
    <scope>NUCLEOTIDE SEQUENCE</scope>
</reference>
<dbReference type="PROSITE" id="PS50975">
    <property type="entry name" value="ATP_GRASP"/>
    <property type="match status" value="1"/>
</dbReference>
<evidence type="ECO:0000259" key="1">
    <source>
        <dbReference type="PROSITE" id="PS50975"/>
    </source>
</evidence>
<dbReference type="GO" id="GO:0006104">
    <property type="term" value="P:succinyl-CoA metabolic process"/>
    <property type="evidence" value="ECO:0007669"/>
    <property type="project" value="TreeGrafter"/>
</dbReference>
<dbReference type="GO" id="GO:0006099">
    <property type="term" value="P:tricarboxylic acid cycle"/>
    <property type="evidence" value="ECO:0007669"/>
    <property type="project" value="TreeGrafter"/>
</dbReference>
<dbReference type="GO" id="GO:0042709">
    <property type="term" value="C:succinate-CoA ligase complex"/>
    <property type="evidence" value="ECO:0007669"/>
    <property type="project" value="TreeGrafter"/>
</dbReference>
<accession>A0A0F9DA71</accession>
<dbReference type="GO" id="GO:0046872">
    <property type="term" value="F:metal ion binding"/>
    <property type="evidence" value="ECO:0007669"/>
    <property type="project" value="InterPro"/>
</dbReference>
<sequence>MNLHEYQAKELFESYGVPIHEHVVVSSAPEAGPAAERLGSDTVIKAQVLAGGRGKAGGVKRAKTPAQAVEKAGEILALTIKDFPVEKVLVTPASDILQEYYIGFTLERTKREILLMMSKAGGVDI</sequence>
<dbReference type="Pfam" id="PF08442">
    <property type="entry name" value="ATP-grasp_2"/>
    <property type="match status" value="1"/>
</dbReference>
<dbReference type="InterPro" id="IPR011761">
    <property type="entry name" value="ATP-grasp"/>
</dbReference>
<dbReference type="PANTHER" id="PTHR11815">
    <property type="entry name" value="SUCCINYL-COA SYNTHETASE BETA CHAIN"/>
    <property type="match status" value="1"/>
</dbReference>
<dbReference type="GO" id="GO:0004775">
    <property type="term" value="F:succinate-CoA ligase (ADP-forming) activity"/>
    <property type="evidence" value="ECO:0007669"/>
    <property type="project" value="TreeGrafter"/>
</dbReference>
<dbReference type="PANTHER" id="PTHR11815:SF10">
    <property type="entry name" value="SUCCINATE--COA LIGASE [GDP-FORMING] SUBUNIT BETA, MITOCHONDRIAL"/>
    <property type="match status" value="1"/>
</dbReference>
<gene>
    <name evidence="2" type="ORF">LCGC14_2224120</name>
</gene>
<evidence type="ECO:0000313" key="2">
    <source>
        <dbReference type="EMBL" id="KKL58564.1"/>
    </source>
</evidence>
<dbReference type="InterPro" id="IPR013815">
    <property type="entry name" value="ATP_grasp_subdomain_1"/>
</dbReference>
<dbReference type="Gene3D" id="3.30.1490.20">
    <property type="entry name" value="ATP-grasp fold, A domain"/>
    <property type="match status" value="1"/>
</dbReference>
<dbReference type="EMBL" id="LAZR01029778">
    <property type="protein sequence ID" value="KKL58564.1"/>
    <property type="molecule type" value="Genomic_DNA"/>
</dbReference>
<dbReference type="GO" id="GO:0005829">
    <property type="term" value="C:cytosol"/>
    <property type="evidence" value="ECO:0007669"/>
    <property type="project" value="TreeGrafter"/>
</dbReference>
<proteinExistence type="predicted"/>
<comment type="caution">
    <text evidence="2">The sequence shown here is derived from an EMBL/GenBank/DDBJ whole genome shotgun (WGS) entry which is preliminary data.</text>
</comment>
<organism evidence="2">
    <name type="scientific">marine sediment metagenome</name>
    <dbReference type="NCBI Taxonomy" id="412755"/>
    <lineage>
        <taxon>unclassified sequences</taxon>
        <taxon>metagenomes</taxon>
        <taxon>ecological metagenomes</taxon>
    </lineage>
</organism>
<feature type="non-terminal residue" evidence="2">
    <location>
        <position position="125"/>
    </location>
</feature>
<dbReference type="SUPFAM" id="SSF56059">
    <property type="entry name" value="Glutathione synthetase ATP-binding domain-like"/>
    <property type="match status" value="1"/>
</dbReference>
<protein>
    <recommendedName>
        <fullName evidence="1">ATP-grasp domain-containing protein</fullName>
    </recommendedName>
</protein>
<feature type="domain" description="ATP-grasp" evidence="1">
    <location>
        <begin position="9"/>
        <end position="54"/>
    </location>
</feature>
<dbReference type="InterPro" id="IPR013650">
    <property type="entry name" value="ATP-grasp_succ-CoA_synth-type"/>
</dbReference>
<name>A0A0F9DA71_9ZZZZ</name>
<dbReference type="GO" id="GO:0005524">
    <property type="term" value="F:ATP binding"/>
    <property type="evidence" value="ECO:0007669"/>
    <property type="project" value="InterPro"/>
</dbReference>
<dbReference type="AlphaFoldDB" id="A0A0F9DA71"/>